<reference evidence="20" key="2">
    <citation type="submission" date="2013-12" db="EMBL/GenBank/DDBJ databases">
        <title>Evolution of pathogenesis and genome organization in the Tremellales.</title>
        <authorList>
            <person name="Cuomo C."/>
            <person name="Litvintseva A."/>
            <person name="Heitman J."/>
            <person name="Chen Y."/>
            <person name="Sun S."/>
            <person name="Springer D."/>
            <person name="Dromer F."/>
            <person name="Young S."/>
            <person name="Zeng Q."/>
            <person name="Chapman S."/>
            <person name="Gujja S."/>
            <person name="Saif S."/>
            <person name="Birren B."/>
        </authorList>
    </citation>
    <scope>NUCLEOTIDE SEQUENCE [LARGE SCALE GENOMIC DNA]</scope>
    <source>
        <strain evidence="20">BCC8398</strain>
    </source>
</reference>
<evidence type="ECO:0000256" key="15">
    <source>
        <dbReference type="ARBA" id="ARBA00058015"/>
    </source>
</evidence>
<comment type="subunit">
    <text evidence="16">Interacts with EME1.</text>
</comment>
<keyword evidence="5 16" id="KW-0540">Nuclease</keyword>
<protein>
    <recommendedName>
        <fullName evidence="4 16">Crossover junction endonuclease MUS81</fullName>
        <ecNumber evidence="16">3.1.22.-</ecNumber>
    </recommendedName>
</protein>
<evidence type="ECO:0000256" key="10">
    <source>
        <dbReference type="ARBA" id="ARBA00022842"/>
    </source>
</evidence>
<dbReference type="Pfam" id="PF02732">
    <property type="entry name" value="ERCC4"/>
    <property type="match status" value="1"/>
</dbReference>
<keyword evidence="12 16" id="KW-0234">DNA repair</keyword>
<evidence type="ECO:0000256" key="8">
    <source>
        <dbReference type="ARBA" id="ARBA00022763"/>
    </source>
</evidence>
<feature type="region of interest" description="Disordered" evidence="17">
    <location>
        <begin position="440"/>
        <end position="468"/>
    </location>
</feature>
<evidence type="ECO:0000256" key="11">
    <source>
        <dbReference type="ARBA" id="ARBA00023172"/>
    </source>
</evidence>
<dbReference type="InterPro" id="IPR036388">
    <property type="entry name" value="WH-like_DNA-bd_sf"/>
</dbReference>
<evidence type="ECO:0000256" key="3">
    <source>
        <dbReference type="ARBA" id="ARBA00010015"/>
    </source>
</evidence>
<evidence type="ECO:0000256" key="13">
    <source>
        <dbReference type="ARBA" id="ARBA00023242"/>
    </source>
</evidence>
<dbReference type="InterPro" id="IPR011335">
    <property type="entry name" value="Restrct_endonuc-II-like"/>
</dbReference>
<comment type="similarity">
    <text evidence="3 16">Belongs to the XPF family.</text>
</comment>
<feature type="region of interest" description="Disordered" evidence="17">
    <location>
        <begin position="260"/>
        <end position="288"/>
    </location>
</feature>
<evidence type="ECO:0000256" key="5">
    <source>
        <dbReference type="ARBA" id="ARBA00022722"/>
    </source>
</evidence>
<dbReference type="InterPro" id="IPR006166">
    <property type="entry name" value="ERCC4_domain"/>
</dbReference>
<dbReference type="Pfam" id="PF14716">
    <property type="entry name" value="HHH_8"/>
    <property type="match status" value="1"/>
</dbReference>
<evidence type="ECO:0000259" key="18">
    <source>
        <dbReference type="SMART" id="SM00891"/>
    </source>
</evidence>
<name>A0A1B9GZJ6_9TREE</name>
<dbReference type="InterPro" id="IPR027421">
    <property type="entry name" value="DNA_pol_lamdba_lyase_dom_sf"/>
</dbReference>
<feature type="compositionally biased region" description="Polar residues" evidence="17">
    <location>
        <begin position="260"/>
        <end position="279"/>
    </location>
</feature>
<dbReference type="CDD" id="cd21036">
    <property type="entry name" value="WH_MUS81"/>
    <property type="match status" value="1"/>
</dbReference>
<keyword evidence="8 16" id="KW-0227">DNA damage</keyword>
<dbReference type="GO" id="GO:0031573">
    <property type="term" value="P:mitotic intra-S DNA damage checkpoint signaling"/>
    <property type="evidence" value="ECO:0007669"/>
    <property type="project" value="TreeGrafter"/>
</dbReference>
<dbReference type="Pfam" id="PF21136">
    <property type="entry name" value="WHD_MUS81"/>
    <property type="match status" value="1"/>
</dbReference>
<keyword evidence="7 16" id="KW-0255">Endonuclease</keyword>
<dbReference type="CDD" id="cd20074">
    <property type="entry name" value="XPF_nuclease_Mus81"/>
    <property type="match status" value="1"/>
</dbReference>
<feature type="region of interest" description="Disordered" evidence="17">
    <location>
        <begin position="503"/>
        <end position="550"/>
    </location>
</feature>
<dbReference type="GO" id="GO:0048257">
    <property type="term" value="F:3'-flap endonuclease activity"/>
    <property type="evidence" value="ECO:0007669"/>
    <property type="project" value="TreeGrafter"/>
</dbReference>
<dbReference type="PANTHER" id="PTHR13451">
    <property type="entry name" value="CLASS II CROSSOVER JUNCTION ENDONUCLEASE MUS81"/>
    <property type="match status" value="1"/>
</dbReference>
<comment type="function">
    <text evidence="15 16">Interacts with EME1 to form a DNA structure-specific endonuclease with substrate preference for branched DNA structures with a 5'-end at the branch nick. Typical substrates include 3'-flap structures, D-loops, replication forks and nicked Holliday junctions. May be required in mitosis for the processing of stalled or collapsed replication fork intermediates. May be required in meiosis for the repair of meiosis-specific double strand breaks subsequent to single-end invasion (SEI).</text>
</comment>
<keyword evidence="11 16" id="KW-0233">DNA recombination</keyword>
<evidence type="ECO:0000256" key="16">
    <source>
        <dbReference type="RuleBase" id="RU369042"/>
    </source>
</evidence>
<evidence type="ECO:0000313" key="20">
    <source>
        <dbReference type="Proteomes" id="UP000092666"/>
    </source>
</evidence>
<feature type="region of interest" description="Disordered" evidence="17">
    <location>
        <begin position="862"/>
        <end position="894"/>
    </location>
</feature>
<feature type="compositionally biased region" description="Basic residues" evidence="17">
    <location>
        <begin position="120"/>
        <end position="129"/>
    </location>
</feature>
<evidence type="ECO:0000256" key="1">
    <source>
        <dbReference type="ARBA" id="ARBA00001946"/>
    </source>
</evidence>
<proteinExistence type="inferred from homology"/>
<keyword evidence="13 16" id="KW-0539">Nucleus</keyword>
<dbReference type="InterPro" id="IPR042530">
    <property type="entry name" value="EME1/EME2_C"/>
</dbReference>
<dbReference type="GO" id="GO:0006308">
    <property type="term" value="P:DNA catabolic process"/>
    <property type="evidence" value="ECO:0007669"/>
    <property type="project" value="UniProtKB-UniRule"/>
</dbReference>
<dbReference type="Gene3D" id="3.40.50.10130">
    <property type="match status" value="1"/>
</dbReference>
<dbReference type="PANTHER" id="PTHR13451:SF0">
    <property type="entry name" value="CROSSOVER JUNCTION ENDONUCLEASE MUS81"/>
    <property type="match status" value="1"/>
</dbReference>
<keyword evidence="9 16" id="KW-0378">Hydrolase</keyword>
<reference evidence="19 20" key="1">
    <citation type="submission" date="2013-07" db="EMBL/GenBank/DDBJ databases">
        <title>The Genome Sequence of Cryptococcus heveanensis BCC8398.</title>
        <authorList>
            <consortium name="The Broad Institute Genome Sequencing Platform"/>
            <person name="Cuomo C."/>
            <person name="Litvintseva A."/>
            <person name="Chen Y."/>
            <person name="Heitman J."/>
            <person name="Sun S."/>
            <person name="Springer D."/>
            <person name="Dromer F."/>
            <person name="Young S.K."/>
            <person name="Zeng Q."/>
            <person name="Gargeya S."/>
            <person name="Fitzgerald M."/>
            <person name="Abouelleil A."/>
            <person name="Alvarado L."/>
            <person name="Berlin A.M."/>
            <person name="Chapman S.B."/>
            <person name="Dewar J."/>
            <person name="Goldberg J."/>
            <person name="Griggs A."/>
            <person name="Gujja S."/>
            <person name="Hansen M."/>
            <person name="Howarth C."/>
            <person name="Imamovic A."/>
            <person name="Larimer J."/>
            <person name="McCowan C."/>
            <person name="Murphy C."/>
            <person name="Pearson M."/>
            <person name="Priest M."/>
            <person name="Roberts A."/>
            <person name="Saif S."/>
            <person name="Shea T."/>
            <person name="Sykes S."/>
            <person name="Wortman J."/>
            <person name="Nusbaum C."/>
            <person name="Birren B."/>
        </authorList>
    </citation>
    <scope>NUCLEOTIDE SEQUENCE [LARGE SCALE GENOMIC DNA]</scope>
    <source>
        <strain evidence="19 20">BCC8398</strain>
    </source>
</reference>
<dbReference type="InterPro" id="IPR010996">
    <property type="entry name" value="HHH_MUS81"/>
</dbReference>
<comment type="cofactor">
    <cofactor evidence="1 16">
        <name>Mg(2+)</name>
        <dbReference type="ChEBI" id="CHEBI:18420"/>
    </cofactor>
</comment>
<dbReference type="InterPro" id="IPR047416">
    <property type="entry name" value="XPF_nuclease_Mus81"/>
</dbReference>
<dbReference type="SMART" id="SM00891">
    <property type="entry name" value="ERCC4"/>
    <property type="match status" value="1"/>
</dbReference>
<dbReference type="Gene3D" id="1.10.10.10">
    <property type="entry name" value="Winged helix-like DNA-binding domain superfamily/Winged helix DNA-binding domain"/>
    <property type="match status" value="1"/>
</dbReference>
<evidence type="ECO:0000256" key="17">
    <source>
        <dbReference type="SAM" id="MobiDB-lite"/>
    </source>
</evidence>
<feature type="region of interest" description="Disordered" evidence="17">
    <location>
        <begin position="374"/>
        <end position="396"/>
    </location>
</feature>
<dbReference type="GO" id="GO:0048476">
    <property type="term" value="C:Holliday junction resolvase complex"/>
    <property type="evidence" value="ECO:0007669"/>
    <property type="project" value="UniProtKB-UniRule"/>
</dbReference>
<feature type="region of interest" description="Disordered" evidence="17">
    <location>
        <begin position="402"/>
        <end position="421"/>
    </location>
</feature>
<dbReference type="GO" id="GO:0046872">
    <property type="term" value="F:metal ion binding"/>
    <property type="evidence" value="ECO:0007669"/>
    <property type="project" value="UniProtKB-UniRule"/>
</dbReference>
<dbReference type="GO" id="GO:0031297">
    <property type="term" value="P:replication fork processing"/>
    <property type="evidence" value="ECO:0007669"/>
    <property type="project" value="UniProtKB-ARBA"/>
</dbReference>
<evidence type="ECO:0000256" key="9">
    <source>
        <dbReference type="ARBA" id="ARBA00022801"/>
    </source>
</evidence>
<dbReference type="SUPFAM" id="SSF47802">
    <property type="entry name" value="DNA polymerase beta, N-terminal domain-like"/>
    <property type="match status" value="1"/>
</dbReference>
<evidence type="ECO:0000256" key="2">
    <source>
        <dbReference type="ARBA" id="ARBA00004123"/>
    </source>
</evidence>
<dbReference type="FunFam" id="1.10.10.10:FF:000307">
    <property type="entry name" value="Crossover junction endonuclease MUS81"/>
    <property type="match status" value="1"/>
</dbReference>
<keyword evidence="6 16" id="KW-0479">Metal-binding</keyword>
<evidence type="ECO:0000256" key="12">
    <source>
        <dbReference type="ARBA" id="ARBA00023204"/>
    </source>
</evidence>
<evidence type="ECO:0000256" key="6">
    <source>
        <dbReference type="ARBA" id="ARBA00022723"/>
    </source>
</evidence>
<dbReference type="GO" id="GO:0005634">
    <property type="term" value="C:nucleus"/>
    <property type="evidence" value="ECO:0007669"/>
    <property type="project" value="UniProtKB-SubCell"/>
</dbReference>
<dbReference type="STRING" id="1296120.A0A1B9GZJ6"/>
<dbReference type="InterPro" id="IPR033309">
    <property type="entry name" value="Mus81"/>
</dbReference>
<dbReference type="Gene3D" id="1.10.150.110">
    <property type="entry name" value="DNA polymerase beta, N-terminal domain-like"/>
    <property type="match status" value="1"/>
</dbReference>
<accession>A0A1B9GZJ6</accession>
<dbReference type="GO" id="GO:0003677">
    <property type="term" value="F:DNA binding"/>
    <property type="evidence" value="ECO:0007669"/>
    <property type="project" value="UniProtKB-UniRule"/>
</dbReference>
<dbReference type="AlphaFoldDB" id="A0A1B9GZJ6"/>
<dbReference type="Gene3D" id="1.10.150.670">
    <property type="entry name" value="Crossover junction endonuclease EME1, DNA-binding domain"/>
    <property type="match status" value="1"/>
</dbReference>
<dbReference type="FunFam" id="1.10.150.110:FF:000001">
    <property type="entry name" value="Putative Crossover junction endonuclease MUS81"/>
    <property type="match status" value="1"/>
</dbReference>
<organism evidence="19 20">
    <name type="scientific">Kwoniella heveanensis BCC8398</name>
    <dbReference type="NCBI Taxonomy" id="1296120"/>
    <lineage>
        <taxon>Eukaryota</taxon>
        <taxon>Fungi</taxon>
        <taxon>Dikarya</taxon>
        <taxon>Basidiomycota</taxon>
        <taxon>Agaricomycotina</taxon>
        <taxon>Tremellomycetes</taxon>
        <taxon>Tremellales</taxon>
        <taxon>Cryptococcaceae</taxon>
        <taxon>Kwoniella</taxon>
    </lineage>
</organism>
<feature type="region of interest" description="Disordered" evidence="17">
    <location>
        <begin position="88"/>
        <end position="132"/>
    </location>
</feature>
<evidence type="ECO:0000256" key="4">
    <source>
        <dbReference type="ARBA" id="ARBA00017114"/>
    </source>
</evidence>
<dbReference type="FunFam" id="3.40.50.10130:FF:000005">
    <property type="entry name" value="crossover junction endonuclease MUS81 isoform X1"/>
    <property type="match status" value="1"/>
</dbReference>
<sequence>MPPKQKPPCGNPMFLKWMEELRDAAREKNLKSGEGYAKACRSLQNCPVTYNRPRELVVLQHIGEKTVAILEKKWKAWAEENGLVEDSPIRAKNKGKARASDPDEEDGDLSPTESASLATKPKKARKPAKPKTYIPAQGSGSYGILLSLVLAIEQPEINTQVFLTKTEVIRGAQEYCDSSYEHSEKGTHFTAWSGMKTLVNKGYVYVTGNPHKYCLTEEGYEVGVAMRNLRPEFANMVKRPFLDTPAIGTSSGARLAVQPSLANDHQPSSDNPTALSKQPSPRKRMSGGRPERFQFWYIDSAGNRVSSLKSAMIRLDPSEFINLRKLEFRLSQHTHPFASQLRLVDHPSQAHQRDKSGQATLFAFIVEEEAPPTCSKFDDEVGSETDGAEGSGHVNAAKKRTFNAAQLDDNGNSDDNDGEDVRSLQAEEHITKAAKVIPPFPLDEPHQLALPSSPFSRTKSAPESGLSRSPISVLAADAALRRAGQPTAMASRSHSAAVLEMGSIKSKPSRPAPRLSSHVPSPIPQFNDHNDDGVAPLHSTSNLPDFEPSRAITYPPGSYEIVLIVDTREVESRSNRDRIAETLEAKGIKVETRALRLGDMCWIARRTVGDLGGEEDECVLDYVVERKRLDDLCSSIRDGRYNEQCCRLSNSCINNIYYIVEDWQVAERMEYHGLQIMTAKSQIQVHNRFFLKETHRLSETIDFLGTMTRVIQSSLQGKSIRMIPTRYLSRSTYAPLQASLRLLHPDQSYLISFQAYQELNDKSASQTLREKFARMLLCVKGMSAERVSAILDVWETPRGLWESMKEHDLSFAQGQAEADANDNRGAAAVAAAAGGKKKQKKGGKDSFFADQVQGEGRRKIGDALSKEVSEPVHRDLNSARVDKDERAAEADGFDRGQMGLYQQLWKAFMGEESKEAA</sequence>
<dbReference type="GO" id="GO:0000727">
    <property type="term" value="P:double-strand break repair via break-induced replication"/>
    <property type="evidence" value="ECO:0007669"/>
    <property type="project" value="UniProtKB-UniRule"/>
</dbReference>
<comment type="subcellular location">
    <subcellularLocation>
        <location evidence="2 16">Nucleus</location>
    </subcellularLocation>
</comment>
<dbReference type="InterPro" id="IPR047417">
    <property type="entry name" value="WHD_MUS81"/>
</dbReference>
<dbReference type="Proteomes" id="UP000092666">
    <property type="component" value="Unassembled WGS sequence"/>
</dbReference>
<keyword evidence="10 16" id="KW-0460">Magnesium</keyword>
<dbReference type="GO" id="GO:0008821">
    <property type="term" value="F:crossover junction DNA endonuclease activity"/>
    <property type="evidence" value="ECO:0007669"/>
    <property type="project" value="UniProtKB-UniRule"/>
</dbReference>
<evidence type="ECO:0000256" key="7">
    <source>
        <dbReference type="ARBA" id="ARBA00022759"/>
    </source>
</evidence>
<dbReference type="EMBL" id="KI669495">
    <property type="protein sequence ID" value="OCF36439.1"/>
    <property type="molecule type" value="Genomic_DNA"/>
</dbReference>
<feature type="compositionally biased region" description="Polar residues" evidence="17">
    <location>
        <begin position="453"/>
        <end position="468"/>
    </location>
</feature>
<gene>
    <name evidence="19" type="ORF">I316_01688</name>
</gene>
<dbReference type="GO" id="GO:0000712">
    <property type="term" value="P:resolution of meiotic recombination intermediates"/>
    <property type="evidence" value="ECO:0007669"/>
    <property type="project" value="TreeGrafter"/>
</dbReference>
<dbReference type="EC" id="3.1.22.-" evidence="16"/>
<feature type="domain" description="ERCC4" evidence="18">
    <location>
        <begin position="562"/>
        <end position="664"/>
    </location>
</feature>
<dbReference type="OrthoDB" id="5963188at2759"/>
<keyword evidence="14" id="KW-0469">Meiosis</keyword>
<evidence type="ECO:0000256" key="14">
    <source>
        <dbReference type="ARBA" id="ARBA00023254"/>
    </source>
</evidence>
<dbReference type="SUPFAM" id="SSF52980">
    <property type="entry name" value="Restriction endonuclease-like"/>
    <property type="match status" value="1"/>
</dbReference>
<keyword evidence="20" id="KW-1185">Reference proteome</keyword>
<evidence type="ECO:0000313" key="19">
    <source>
        <dbReference type="EMBL" id="OCF36439.1"/>
    </source>
</evidence>